<proteinExistence type="predicted"/>
<evidence type="ECO:0000313" key="1">
    <source>
        <dbReference type="EMBL" id="KAF7281758.1"/>
    </source>
</evidence>
<sequence>MLHTDQHKEGDITDTELEPEQYCQEYHAFKVPKESYPTCSDVLCNKFESLDDMHFSNEQKHACRGNESD</sequence>
<protein>
    <submittedName>
        <fullName evidence="1">Uncharacterized protein</fullName>
    </submittedName>
</protein>
<name>A0A834MFJ9_RHYFE</name>
<comment type="caution">
    <text evidence="1">The sequence shown here is derived from an EMBL/GenBank/DDBJ whole genome shotgun (WGS) entry which is preliminary data.</text>
</comment>
<organism evidence="1 2">
    <name type="scientific">Rhynchophorus ferrugineus</name>
    <name type="common">Red palm weevil</name>
    <name type="synonym">Curculio ferrugineus</name>
    <dbReference type="NCBI Taxonomy" id="354439"/>
    <lineage>
        <taxon>Eukaryota</taxon>
        <taxon>Metazoa</taxon>
        <taxon>Ecdysozoa</taxon>
        <taxon>Arthropoda</taxon>
        <taxon>Hexapoda</taxon>
        <taxon>Insecta</taxon>
        <taxon>Pterygota</taxon>
        <taxon>Neoptera</taxon>
        <taxon>Endopterygota</taxon>
        <taxon>Coleoptera</taxon>
        <taxon>Polyphaga</taxon>
        <taxon>Cucujiformia</taxon>
        <taxon>Curculionidae</taxon>
        <taxon>Dryophthorinae</taxon>
        <taxon>Rhynchophorus</taxon>
    </lineage>
</organism>
<feature type="non-terminal residue" evidence="1">
    <location>
        <position position="69"/>
    </location>
</feature>
<accession>A0A834MFJ9</accession>
<gene>
    <name evidence="1" type="ORF">GWI33_004288</name>
</gene>
<dbReference type="AlphaFoldDB" id="A0A834MFJ9"/>
<evidence type="ECO:0000313" key="2">
    <source>
        <dbReference type="Proteomes" id="UP000625711"/>
    </source>
</evidence>
<reference evidence="1" key="1">
    <citation type="submission" date="2020-08" db="EMBL/GenBank/DDBJ databases">
        <title>Genome sequencing and assembly of the red palm weevil Rhynchophorus ferrugineus.</title>
        <authorList>
            <person name="Dias G.B."/>
            <person name="Bergman C.M."/>
            <person name="Manee M."/>
        </authorList>
    </citation>
    <scope>NUCLEOTIDE SEQUENCE</scope>
    <source>
        <strain evidence="1">AA-2017</strain>
        <tissue evidence="1">Whole larva</tissue>
    </source>
</reference>
<dbReference type="EMBL" id="JAACXV010000226">
    <property type="protein sequence ID" value="KAF7281758.1"/>
    <property type="molecule type" value="Genomic_DNA"/>
</dbReference>
<keyword evidence="2" id="KW-1185">Reference proteome</keyword>
<dbReference type="Proteomes" id="UP000625711">
    <property type="component" value="Unassembled WGS sequence"/>
</dbReference>